<protein>
    <submittedName>
        <fullName evidence="2">Uncharacterized protein</fullName>
    </submittedName>
</protein>
<feature type="signal peptide" evidence="1">
    <location>
        <begin position="1"/>
        <end position="24"/>
    </location>
</feature>
<dbReference type="Proteomes" id="UP000325434">
    <property type="component" value="Unassembled WGS sequence"/>
</dbReference>
<name>A0A5N6GTL1_ASPFL</name>
<dbReference type="AlphaFoldDB" id="A0A5N6GTL1"/>
<evidence type="ECO:0000313" key="2">
    <source>
        <dbReference type="EMBL" id="KAB8244479.1"/>
    </source>
</evidence>
<feature type="chain" id="PRO_5025061410" evidence="1">
    <location>
        <begin position="25"/>
        <end position="195"/>
    </location>
</feature>
<dbReference type="EMBL" id="ML734626">
    <property type="protein sequence ID" value="KAB8244479.1"/>
    <property type="molecule type" value="Genomic_DNA"/>
</dbReference>
<keyword evidence="1" id="KW-0732">Signal</keyword>
<gene>
    <name evidence="2" type="ORF">BDV35DRAFT_359774</name>
</gene>
<proteinExistence type="predicted"/>
<reference evidence="2" key="1">
    <citation type="submission" date="2019-04" db="EMBL/GenBank/DDBJ databases">
        <title>Friends and foes A comparative genomics study of 23 Aspergillus species from section Flavi.</title>
        <authorList>
            <consortium name="DOE Joint Genome Institute"/>
            <person name="Kjaerbolling I."/>
            <person name="Vesth T."/>
            <person name="Frisvad J.C."/>
            <person name="Nybo J.L."/>
            <person name="Theobald S."/>
            <person name="Kildgaard S."/>
            <person name="Isbrandt T."/>
            <person name="Kuo A."/>
            <person name="Sato A."/>
            <person name="Lyhne E.K."/>
            <person name="Kogle M.E."/>
            <person name="Wiebenga A."/>
            <person name="Kun R.S."/>
            <person name="Lubbers R.J."/>
            <person name="Makela M.R."/>
            <person name="Barry K."/>
            <person name="Chovatia M."/>
            <person name="Clum A."/>
            <person name="Daum C."/>
            <person name="Haridas S."/>
            <person name="He G."/>
            <person name="LaButti K."/>
            <person name="Lipzen A."/>
            <person name="Mondo S."/>
            <person name="Riley R."/>
            <person name="Salamov A."/>
            <person name="Simmons B.A."/>
            <person name="Magnuson J.K."/>
            <person name="Henrissat B."/>
            <person name="Mortensen U.H."/>
            <person name="Larsen T.O."/>
            <person name="Devries R.P."/>
            <person name="Grigoriev I.V."/>
            <person name="Machida M."/>
            <person name="Baker S.E."/>
            <person name="Andersen M.R."/>
        </authorList>
    </citation>
    <scope>NUCLEOTIDE SEQUENCE [LARGE SCALE GENOMIC DNA]</scope>
    <source>
        <strain evidence="2">CBS 121.62</strain>
    </source>
</reference>
<organism evidence="2">
    <name type="scientific">Aspergillus flavus</name>
    <dbReference type="NCBI Taxonomy" id="5059"/>
    <lineage>
        <taxon>Eukaryota</taxon>
        <taxon>Fungi</taxon>
        <taxon>Dikarya</taxon>
        <taxon>Ascomycota</taxon>
        <taxon>Pezizomycotina</taxon>
        <taxon>Eurotiomycetes</taxon>
        <taxon>Eurotiomycetidae</taxon>
        <taxon>Eurotiales</taxon>
        <taxon>Aspergillaceae</taxon>
        <taxon>Aspergillus</taxon>
        <taxon>Aspergillus subgen. Circumdati</taxon>
    </lineage>
</organism>
<evidence type="ECO:0000256" key="1">
    <source>
        <dbReference type="SAM" id="SignalP"/>
    </source>
</evidence>
<accession>A0A5N6GTL1</accession>
<sequence length="195" mass="21555">MSMTINISEKLWLLLGFWFPFPDLFSLMGGSQRGHVDGHPCLSSPDLVGKEEVKSGSKVKCHIASWEGQNYTLASSTNSQGSGMIVYAPRTVMYCTCTIRLSYDACLVLLTCSLLGPCLVLSLDILFISFDFTAGIRSLASRGRGRTKLIVEQLMCWTHPHRKFSCEGDALTRSDVVSHKKAWSVPSIKTKEEGK</sequence>